<dbReference type="EMBL" id="JEMU01000018">
    <property type="protein sequence ID" value="KAJ01829.1"/>
    <property type="molecule type" value="Genomic_DNA"/>
</dbReference>
<dbReference type="InterPro" id="IPR000184">
    <property type="entry name" value="Bac_surfAg_D15"/>
</dbReference>
<evidence type="ECO:0000313" key="6">
    <source>
        <dbReference type="EMBL" id="KAJ01829.1"/>
    </source>
</evidence>
<dbReference type="Gene3D" id="3.10.20.310">
    <property type="entry name" value="membrane protein fhac"/>
    <property type="match status" value="1"/>
</dbReference>
<keyword evidence="7" id="KW-1185">Reference proteome</keyword>
<feature type="chain" id="PRO_5001610492" evidence="4">
    <location>
        <begin position="31"/>
        <end position="605"/>
    </location>
</feature>
<keyword evidence="4" id="KW-0732">Signal</keyword>
<evidence type="ECO:0000256" key="4">
    <source>
        <dbReference type="SAM" id="SignalP"/>
    </source>
</evidence>
<dbReference type="PANTHER" id="PTHR12815:SF42">
    <property type="entry name" value="BACTERIAL SURFACE ANTIGEN (D15) DOMAIN-CONTAINING PROTEIN"/>
    <property type="match status" value="1"/>
</dbReference>
<dbReference type="Gene3D" id="2.40.160.50">
    <property type="entry name" value="membrane protein fhac: a member of the omp85/tpsb transporter family"/>
    <property type="match status" value="1"/>
</dbReference>
<proteinExistence type="predicted"/>
<comment type="caution">
    <text evidence="6">The sequence shown here is derived from an EMBL/GenBank/DDBJ whole genome shotgun (WGS) entry which is preliminary data.</text>
</comment>
<evidence type="ECO:0000313" key="7">
    <source>
        <dbReference type="Proteomes" id="UP000027337"/>
    </source>
</evidence>
<sequence>MREMTMVFRAGRLALLSAAVSMGAVFSSEAAEVRITGVPEGGDLYQTLSGGSLLIEQGQAETPPSPQETVAAAQADYGRLLAVLYDNGYFGPVIKITLDGTDAANIPPVRPPRRIDRAVISVTPGPLFRFGGVQIAPLAPDTELPERFAKGQVAGLGVLKEAVASGIDGWRAQGHAKAALADQQLTARHPDKTITANLRLAPGPKLRFGALQVKGNKDVRTKRIRQIADLPVDKVFSPGDLKLSQRRLRRAGAFSSAALIEAEMIGPDDTLPITAQITEAPKRRFGFGAELSSLEGLTLSGFWLHRNLLGGAESLRLEGEVKGIGGNSGGEDYRLSARFDRPATFNADTDFYALASLAQLDEVNFFSRQLDLEAGIKRYANEQRTYTLGLGLRRAETRDAFGTNRYTLLTLPLSAEFDYRDDRLDATSGYYLKAAVTPFVALSGSDNGLRTYVDARAYRTFGSTRPITLAFRGQFGSVYGPDLSTAPADYLFYSGGGGTVRGQPYQALGVDLGGGNVVGGRSFVGLSAEARVSLTDSIGLVGFADAGYIGAEEFIDGSGEWHSGAGLGLRYATGIGPIRFDVAVPTSGPDTGENVQVYIGIGQSF</sequence>
<dbReference type="STRING" id="83219.PM02_17035"/>
<comment type="subcellular location">
    <subcellularLocation>
        <location evidence="1">Membrane</location>
    </subcellularLocation>
</comment>
<evidence type="ECO:0000256" key="3">
    <source>
        <dbReference type="ARBA" id="ARBA00023136"/>
    </source>
</evidence>
<evidence type="ECO:0000256" key="2">
    <source>
        <dbReference type="ARBA" id="ARBA00022452"/>
    </source>
</evidence>
<dbReference type="InterPro" id="IPR039910">
    <property type="entry name" value="D15-like"/>
</dbReference>
<accession>A0A061SQX1</accession>
<evidence type="ECO:0000256" key="1">
    <source>
        <dbReference type="ARBA" id="ARBA00004370"/>
    </source>
</evidence>
<dbReference type="Proteomes" id="UP000027337">
    <property type="component" value="Unassembled WGS sequence"/>
</dbReference>
<dbReference type="GO" id="GO:0019867">
    <property type="term" value="C:outer membrane"/>
    <property type="evidence" value="ECO:0007669"/>
    <property type="project" value="InterPro"/>
</dbReference>
<keyword evidence="2" id="KW-0812">Transmembrane</keyword>
<gene>
    <name evidence="6" type="ORF">PM02_17035</name>
</gene>
<keyword evidence="2" id="KW-1134">Transmembrane beta strand</keyword>
<evidence type="ECO:0000259" key="5">
    <source>
        <dbReference type="Pfam" id="PF01103"/>
    </source>
</evidence>
<feature type="domain" description="Bacterial surface antigen (D15)" evidence="5">
    <location>
        <begin position="307"/>
        <end position="605"/>
    </location>
</feature>
<dbReference type="Pfam" id="PF01103">
    <property type="entry name" value="Omp85"/>
    <property type="match status" value="1"/>
</dbReference>
<reference evidence="6 7" key="1">
    <citation type="journal article" date="2014" name="Genome Announc.">
        <title>Draft Genome Sequences of Two Isolates of the Roseobacter Group, Sulfitobacter sp. Strains 3SOLIMAR09 and 1FIGIMAR09, from Harbors of Mallorca Island (Mediterranean Sea).</title>
        <authorList>
            <person name="Mas-Llado M."/>
            <person name="Pina-Villalonga J.M."/>
            <person name="Brunet-Galmes I."/>
            <person name="Nogales B."/>
            <person name="Bosch R."/>
        </authorList>
    </citation>
    <scope>NUCLEOTIDE SEQUENCE [LARGE SCALE GENOMIC DNA]</scope>
    <source>
        <strain evidence="6 7">1FIGIMAR09</strain>
    </source>
</reference>
<dbReference type="eggNOG" id="COG0729">
    <property type="taxonomic scope" value="Bacteria"/>
</dbReference>
<feature type="signal peptide" evidence="4">
    <location>
        <begin position="1"/>
        <end position="30"/>
    </location>
</feature>
<organism evidence="6 7">
    <name type="scientific">Sulfitobacter mediterraneus</name>
    <dbReference type="NCBI Taxonomy" id="83219"/>
    <lineage>
        <taxon>Bacteria</taxon>
        <taxon>Pseudomonadati</taxon>
        <taxon>Pseudomonadota</taxon>
        <taxon>Alphaproteobacteria</taxon>
        <taxon>Rhodobacterales</taxon>
        <taxon>Roseobacteraceae</taxon>
        <taxon>Sulfitobacter</taxon>
    </lineage>
</organism>
<dbReference type="AlphaFoldDB" id="A0A061SQX1"/>
<protein>
    <submittedName>
        <fullName evidence="6">Membrane protein</fullName>
    </submittedName>
</protein>
<name>A0A061SQX1_9RHOB</name>
<dbReference type="PANTHER" id="PTHR12815">
    <property type="entry name" value="SORTING AND ASSEMBLY MACHINERY SAMM50 PROTEIN FAMILY MEMBER"/>
    <property type="match status" value="1"/>
</dbReference>
<keyword evidence="3" id="KW-0472">Membrane</keyword>